<dbReference type="PANTHER" id="PTHR43673:SF10">
    <property type="entry name" value="NADH DEHYDROGENASE_NAD(P)H NITROREDUCTASE XCC3605-RELATED"/>
    <property type="match status" value="1"/>
</dbReference>
<dbReference type="EMBL" id="JBHTAI010000015">
    <property type="protein sequence ID" value="MFC7151287.1"/>
    <property type="molecule type" value="Genomic_DNA"/>
</dbReference>
<dbReference type="CDD" id="cd02138">
    <property type="entry name" value="TdsD-like"/>
    <property type="match status" value="1"/>
</dbReference>
<protein>
    <submittedName>
        <fullName evidence="4">Nitroreductase family protein</fullName>
    </submittedName>
</protein>
<evidence type="ECO:0000256" key="2">
    <source>
        <dbReference type="ARBA" id="ARBA00023002"/>
    </source>
</evidence>
<name>A0ABW2FID5_9BACL</name>
<dbReference type="Gene3D" id="3.40.109.10">
    <property type="entry name" value="NADH Oxidase"/>
    <property type="match status" value="1"/>
</dbReference>
<keyword evidence="5" id="KW-1185">Reference proteome</keyword>
<comment type="caution">
    <text evidence="4">The sequence shown here is derived from an EMBL/GenBank/DDBJ whole genome shotgun (WGS) entry which is preliminary data.</text>
</comment>
<accession>A0ABW2FID5</accession>
<dbReference type="InterPro" id="IPR000415">
    <property type="entry name" value="Nitroreductase-like"/>
</dbReference>
<keyword evidence="2" id="KW-0560">Oxidoreductase</keyword>
<evidence type="ECO:0000256" key="1">
    <source>
        <dbReference type="ARBA" id="ARBA00007118"/>
    </source>
</evidence>
<feature type="domain" description="Nitroreductase" evidence="3">
    <location>
        <begin position="24"/>
        <end position="80"/>
    </location>
</feature>
<sequence>MTTVQEAAAQVRPTVYDIDPINVNRWSPRSFQEKEVPEETLFAVLEAAGYAPSAFNFQPWRFIVARTPEERARFLPFLNEFNRGWCAKVPVLILIVSQTSSENGPFPSAAFDAGAAWGALAHEAVRKGLATHAMTGFDFELARQTLNVPDDFAIQAAVALGYQGDKDALPEAMAAREVPSPRRPLEQTAFKGVFGQPINNR</sequence>
<dbReference type="SUPFAM" id="SSF55469">
    <property type="entry name" value="FMN-dependent nitroreductase-like"/>
    <property type="match status" value="1"/>
</dbReference>
<evidence type="ECO:0000259" key="3">
    <source>
        <dbReference type="Pfam" id="PF00881"/>
    </source>
</evidence>
<gene>
    <name evidence="4" type="ORF">ACFQMJ_22350</name>
</gene>
<proteinExistence type="inferred from homology"/>
<dbReference type="Proteomes" id="UP001596378">
    <property type="component" value="Unassembled WGS sequence"/>
</dbReference>
<evidence type="ECO:0000313" key="4">
    <source>
        <dbReference type="EMBL" id="MFC7151287.1"/>
    </source>
</evidence>
<feature type="domain" description="Nitroreductase" evidence="3">
    <location>
        <begin position="82"/>
        <end position="162"/>
    </location>
</feature>
<comment type="similarity">
    <text evidence="1">Belongs to the nitroreductase family.</text>
</comment>
<dbReference type="InterPro" id="IPR029479">
    <property type="entry name" value="Nitroreductase"/>
</dbReference>
<dbReference type="PANTHER" id="PTHR43673">
    <property type="entry name" value="NAD(P)H NITROREDUCTASE YDGI-RELATED"/>
    <property type="match status" value="1"/>
</dbReference>
<reference evidence="5" key="1">
    <citation type="journal article" date="2019" name="Int. J. Syst. Evol. Microbiol.">
        <title>The Global Catalogue of Microorganisms (GCM) 10K type strain sequencing project: providing services to taxonomists for standard genome sequencing and annotation.</title>
        <authorList>
            <consortium name="The Broad Institute Genomics Platform"/>
            <consortium name="The Broad Institute Genome Sequencing Center for Infectious Disease"/>
            <person name="Wu L."/>
            <person name="Ma J."/>
        </authorList>
    </citation>
    <scope>NUCLEOTIDE SEQUENCE [LARGE SCALE GENOMIC DNA]</scope>
    <source>
        <strain evidence="5">KCTC 12907</strain>
    </source>
</reference>
<evidence type="ECO:0000313" key="5">
    <source>
        <dbReference type="Proteomes" id="UP001596378"/>
    </source>
</evidence>
<organism evidence="4 5">
    <name type="scientific">Cohnella cellulosilytica</name>
    <dbReference type="NCBI Taxonomy" id="986710"/>
    <lineage>
        <taxon>Bacteria</taxon>
        <taxon>Bacillati</taxon>
        <taxon>Bacillota</taxon>
        <taxon>Bacilli</taxon>
        <taxon>Bacillales</taxon>
        <taxon>Paenibacillaceae</taxon>
        <taxon>Cohnella</taxon>
    </lineage>
</organism>
<dbReference type="Pfam" id="PF00881">
    <property type="entry name" value="Nitroreductase"/>
    <property type="match status" value="2"/>
</dbReference>
<dbReference type="RefSeq" id="WP_378047788.1">
    <property type="nucleotide sequence ID" value="NZ_JBHMDN010000015.1"/>
</dbReference>